<dbReference type="Pfam" id="PF25594">
    <property type="entry name" value="GldB_lipo"/>
    <property type="match status" value="1"/>
</dbReference>
<protein>
    <submittedName>
        <fullName evidence="1">Gliding motility lipoprotein GldB</fullName>
    </submittedName>
</protein>
<dbReference type="PROSITE" id="PS51257">
    <property type="entry name" value="PROKAR_LIPOPROTEIN"/>
    <property type="match status" value="1"/>
</dbReference>
<evidence type="ECO:0000313" key="1">
    <source>
        <dbReference type="EMBL" id="QQL50086.1"/>
    </source>
</evidence>
<gene>
    <name evidence="1" type="primary">gldB</name>
    <name evidence="1" type="ORF">GO620_001135</name>
</gene>
<keyword evidence="2" id="KW-1185">Reference proteome</keyword>
<reference evidence="1 2" key="1">
    <citation type="submission" date="2020-12" db="EMBL/GenBank/DDBJ databases">
        <title>HMF7856_wgs.fasta genome submission.</title>
        <authorList>
            <person name="Kang H."/>
            <person name="Kim H."/>
            <person name="Joh K."/>
        </authorList>
    </citation>
    <scope>NUCLEOTIDE SEQUENCE [LARGE SCALE GENOMIC DNA]</scope>
    <source>
        <strain evidence="1 2">HMF7856</strain>
    </source>
</reference>
<dbReference type="EMBL" id="CP066775">
    <property type="protein sequence ID" value="QQL50086.1"/>
    <property type="molecule type" value="Genomic_DNA"/>
</dbReference>
<dbReference type="NCBIfam" id="TIGR03514">
    <property type="entry name" value="GldB_lipo"/>
    <property type="match status" value="1"/>
</dbReference>
<proteinExistence type="predicted"/>
<organism evidence="1 2">
    <name type="scientific">Mucilaginibacter ginkgonis</name>
    <dbReference type="NCBI Taxonomy" id="2682091"/>
    <lineage>
        <taxon>Bacteria</taxon>
        <taxon>Pseudomonadati</taxon>
        <taxon>Bacteroidota</taxon>
        <taxon>Sphingobacteriia</taxon>
        <taxon>Sphingobacteriales</taxon>
        <taxon>Sphingobacteriaceae</taxon>
        <taxon>Mucilaginibacter</taxon>
    </lineage>
</organism>
<dbReference type="AlphaFoldDB" id="A0A6I4IML8"/>
<name>A0A6I4IML8_9SPHI</name>
<evidence type="ECO:0000313" key="2">
    <source>
        <dbReference type="Proteomes" id="UP000429232"/>
    </source>
</evidence>
<accession>A0A6I4IML8</accession>
<sequence>MASTVLKGNQIYIFFTCLILLAACTGNNKVDVSNIPLTVSIERFDHDLNNLKQPPAEPKAQAMKQKYGLFYQDFIERILHAGSINSPAYLSKLNAILSTQAYIDLKHDVDSIYPNLDKQNAELTDAFKRIKYYFPQKQLPRVYAYLSGFEAQTAIGNGYVGIGLDLFLGNKSRFYPAIVEAYPMYLQHFFTPENITPRVVEGILREDMFPEPNSDKTMLQKMIYNGKIMYAMDLLLPDVGDTTKIRYTTQKMQWAEKFKADIWGYFLEENILYSSDVLKNQVYFDDGPFTAGLGERNESAPKLGTWTGWQIVREYMKRNPNITLKQLMAVDDAQKILNQSHYRPK</sequence>
<dbReference type="KEGG" id="mgik:GO620_001135"/>
<dbReference type="Proteomes" id="UP000429232">
    <property type="component" value="Chromosome"/>
</dbReference>
<dbReference type="RefSeq" id="WP_157523156.1">
    <property type="nucleotide sequence ID" value="NZ_CP066775.1"/>
</dbReference>
<dbReference type="InterPro" id="IPR019853">
    <property type="entry name" value="GldB-like"/>
</dbReference>
<keyword evidence="1" id="KW-0449">Lipoprotein</keyword>